<keyword evidence="2" id="KW-1133">Transmembrane helix</keyword>
<dbReference type="EMBL" id="UINC01159456">
    <property type="protein sequence ID" value="SVD57545.1"/>
    <property type="molecule type" value="Genomic_DNA"/>
</dbReference>
<dbReference type="SUPFAM" id="SSF54523">
    <property type="entry name" value="Pili subunits"/>
    <property type="match status" value="1"/>
</dbReference>
<dbReference type="NCBIfam" id="TIGR02532">
    <property type="entry name" value="IV_pilin_GFxxxE"/>
    <property type="match status" value="1"/>
</dbReference>
<dbReference type="Pfam" id="PF07963">
    <property type="entry name" value="N_methyl"/>
    <property type="match status" value="1"/>
</dbReference>
<accession>A0A382WGT8</accession>
<protein>
    <recommendedName>
        <fullName evidence="4">Type II secretion system protein GspG C-terminal domain-containing protein</fullName>
    </recommendedName>
</protein>
<sequence length="155" mass="15988">MRNKKEKGFTLIELVIVVAILGILMAIAVPAFNGVSKSARAAQAKAYASQLTTYFSGQGVMNMMKSGGVETYPAAGSNGNCTTMQQGALGAGDAGSAASWNTGARTGNNGEGNSACTWTLAADTDFLVKYIVITSGTTDYAIGWSDDAGTTYYVV</sequence>
<feature type="non-terminal residue" evidence="3">
    <location>
        <position position="155"/>
    </location>
</feature>
<evidence type="ECO:0000256" key="2">
    <source>
        <dbReference type="SAM" id="Phobius"/>
    </source>
</evidence>
<dbReference type="InterPro" id="IPR045584">
    <property type="entry name" value="Pilin-like"/>
</dbReference>
<dbReference type="Gene3D" id="3.30.700.10">
    <property type="entry name" value="Glycoprotein, Type 4 Pilin"/>
    <property type="match status" value="1"/>
</dbReference>
<evidence type="ECO:0000313" key="3">
    <source>
        <dbReference type="EMBL" id="SVD57545.1"/>
    </source>
</evidence>
<keyword evidence="2" id="KW-0472">Membrane</keyword>
<dbReference type="AlphaFoldDB" id="A0A382WGT8"/>
<evidence type="ECO:0008006" key="4">
    <source>
        <dbReference type="Google" id="ProtNLM"/>
    </source>
</evidence>
<keyword evidence="1" id="KW-0488">Methylation</keyword>
<name>A0A382WGT8_9ZZZZ</name>
<evidence type="ECO:0000256" key="1">
    <source>
        <dbReference type="ARBA" id="ARBA00022481"/>
    </source>
</evidence>
<proteinExistence type="predicted"/>
<dbReference type="PROSITE" id="PS00409">
    <property type="entry name" value="PROKAR_NTER_METHYL"/>
    <property type="match status" value="1"/>
</dbReference>
<organism evidence="3">
    <name type="scientific">marine metagenome</name>
    <dbReference type="NCBI Taxonomy" id="408172"/>
    <lineage>
        <taxon>unclassified sequences</taxon>
        <taxon>metagenomes</taxon>
        <taxon>ecological metagenomes</taxon>
    </lineage>
</organism>
<dbReference type="PANTHER" id="PTHR30093">
    <property type="entry name" value="GENERAL SECRETION PATHWAY PROTEIN G"/>
    <property type="match status" value="1"/>
</dbReference>
<dbReference type="PANTHER" id="PTHR30093:SF34">
    <property type="entry name" value="PREPILIN PEPTIDASE-DEPENDENT PROTEIN D"/>
    <property type="match status" value="1"/>
</dbReference>
<reference evidence="3" key="1">
    <citation type="submission" date="2018-05" db="EMBL/GenBank/DDBJ databases">
        <authorList>
            <person name="Lanie J.A."/>
            <person name="Ng W.-L."/>
            <person name="Kazmierczak K.M."/>
            <person name="Andrzejewski T.M."/>
            <person name="Davidsen T.M."/>
            <person name="Wayne K.J."/>
            <person name="Tettelin H."/>
            <person name="Glass J.I."/>
            <person name="Rusch D."/>
            <person name="Podicherti R."/>
            <person name="Tsui H.-C.T."/>
            <person name="Winkler M.E."/>
        </authorList>
    </citation>
    <scope>NUCLEOTIDE SEQUENCE</scope>
</reference>
<gene>
    <name evidence="3" type="ORF">METZ01_LOCUS410399</name>
</gene>
<keyword evidence="2" id="KW-0812">Transmembrane</keyword>
<dbReference type="InterPro" id="IPR012902">
    <property type="entry name" value="N_methyl_site"/>
</dbReference>
<feature type="transmembrane region" description="Helical" evidence="2">
    <location>
        <begin position="12"/>
        <end position="32"/>
    </location>
</feature>